<dbReference type="AlphaFoldDB" id="A0A0H3DPE1"/>
<comment type="catalytic activity">
    <reaction evidence="1 9">
        <text>(2R)-2-phosphoglycerate = (2R)-3-phosphoglycerate</text>
        <dbReference type="Rhea" id="RHEA:15901"/>
        <dbReference type="ChEBI" id="CHEBI:58272"/>
        <dbReference type="ChEBI" id="CHEBI:58289"/>
        <dbReference type="EC" id="5.4.2.12"/>
    </reaction>
</comment>
<keyword evidence="6 9" id="KW-0324">Glycolysis</keyword>
<dbReference type="InterPro" id="IPR036646">
    <property type="entry name" value="PGAM_B_sf"/>
</dbReference>
<feature type="binding site" evidence="9 13">
    <location>
        <position position="438"/>
    </location>
    <ligand>
        <name>Mn(2+)</name>
        <dbReference type="ChEBI" id="CHEBI:29035"/>
        <label>2</label>
    </ligand>
</feature>
<dbReference type="Gene3D" id="3.40.720.10">
    <property type="entry name" value="Alkaline Phosphatase, subunit A"/>
    <property type="match status" value="1"/>
</dbReference>
<evidence type="ECO:0000256" key="5">
    <source>
        <dbReference type="ARBA" id="ARBA00022723"/>
    </source>
</evidence>
<keyword evidence="8 9" id="KW-0413">Isomerase</keyword>
<dbReference type="EMBL" id="CP002077">
    <property type="protein sequence ID" value="ADK87073.1"/>
    <property type="molecule type" value="Genomic_DNA"/>
</dbReference>
<feature type="domain" description="BPG-independent PGAM N-terminal" evidence="15">
    <location>
        <begin position="81"/>
        <end position="295"/>
    </location>
</feature>
<dbReference type="InterPro" id="IPR011258">
    <property type="entry name" value="BPG-indep_PGM_N"/>
</dbReference>
<feature type="binding site" evidence="9 12">
    <location>
        <position position="188"/>
    </location>
    <ligand>
        <name>substrate</name>
    </ligand>
</feature>
<feature type="binding site" evidence="9 13">
    <location>
        <position position="397"/>
    </location>
    <ligand>
        <name>Mn(2+)</name>
        <dbReference type="ChEBI" id="CHEBI:29035"/>
        <label>1</label>
    </ligand>
</feature>
<dbReference type="InterPro" id="IPR006124">
    <property type="entry name" value="Metalloenzyme"/>
</dbReference>
<dbReference type="EC" id="5.4.2.12" evidence="9 10"/>
<feature type="binding site" evidence="9 12">
    <location>
        <position position="122"/>
    </location>
    <ligand>
        <name>substrate</name>
    </ligand>
</feature>
<evidence type="ECO:0000256" key="11">
    <source>
        <dbReference type="PIRSR" id="PIRSR001492-1"/>
    </source>
</evidence>
<comment type="subunit">
    <text evidence="9">Monomer.</text>
</comment>
<comment type="pathway">
    <text evidence="3 9">Carbohydrate degradation; glycolysis; pyruvate from D-glyceraldehyde 3-phosphate: step 3/5.</text>
</comment>
<dbReference type="PATRIC" id="fig|722438.3.peg.711"/>
<feature type="binding site" evidence="9 12">
    <location>
        <begin position="150"/>
        <end position="151"/>
    </location>
    <ligand>
        <name>substrate</name>
    </ligand>
</feature>
<dbReference type="Proteomes" id="UP000007756">
    <property type="component" value="Chromosome"/>
</dbReference>
<proteinExistence type="inferred from homology"/>
<dbReference type="GO" id="GO:0006007">
    <property type="term" value="P:glucose catabolic process"/>
    <property type="evidence" value="ECO:0007669"/>
    <property type="project" value="InterPro"/>
</dbReference>
<feature type="binding site" evidence="9 13">
    <location>
        <position position="456"/>
    </location>
    <ligand>
        <name>Mn(2+)</name>
        <dbReference type="ChEBI" id="CHEBI:29035"/>
        <label>1</label>
    </ligand>
</feature>
<dbReference type="NCBIfam" id="TIGR01307">
    <property type="entry name" value="pgm_bpd_ind"/>
    <property type="match status" value="1"/>
</dbReference>
<keyword evidence="7 9" id="KW-0464">Manganese</keyword>
<dbReference type="KEGG" id="mpj:MPNE_0733"/>
<dbReference type="GeneID" id="66608686"/>
<dbReference type="SUPFAM" id="SSF64158">
    <property type="entry name" value="2,3-Bisphosphoglycerate-independent phosphoglycerate mutase, substrate-binding domain"/>
    <property type="match status" value="1"/>
</dbReference>
<comment type="similarity">
    <text evidence="4 9">Belongs to the BPG-independent phosphoglycerate mutase family.</text>
</comment>
<feature type="binding site" evidence="9 13">
    <location>
        <position position="401"/>
    </location>
    <ligand>
        <name>Mn(2+)</name>
        <dbReference type="ChEBI" id="CHEBI:29035"/>
        <label>1</label>
    </ligand>
</feature>
<evidence type="ECO:0000259" key="15">
    <source>
        <dbReference type="Pfam" id="PF06415"/>
    </source>
</evidence>
<evidence type="ECO:0000256" key="10">
    <source>
        <dbReference type="NCBIfam" id="TIGR01307"/>
    </source>
</evidence>
<dbReference type="HOGENOM" id="CLU_026099_2_0_14"/>
<evidence type="ECO:0000256" key="9">
    <source>
        <dbReference type="HAMAP-Rule" id="MF_01038"/>
    </source>
</evidence>
<evidence type="ECO:0000313" key="17">
    <source>
        <dbReference type="Proteomes" id="UP000007756"/>
    </source>
</evidence>
<dbReference type="HAMAP" id="MF_01038">
    <property type="entry name" value="GpmI"/>
    <property type="match status" value="1"/>
</dbReference>
<dbReference type="FunFam" id="3.40.1450.10:FF:000002">
    <property type="entry name" value="2,3-bisphosphoglycerate-independent phosphoglycerate mutase"/>
    <property type="match status" value="1"/>
</dbReference>
<dbReference type="InterPro" id="IPR005995">
    <property type="entry name" value="Pgm_bpd_ind"/>
</dbReference>
<dbReference type="Pfam" id="PF06415">
    <property type="entry name" value="iPGM_N"/>
    <property type="match status" value="1"/>
</dbReference>
<reference evidence="16 17" key="1">
    <citation type="journal article" date="2010" name="Appl. Environ. Microbiol.">
        <title>Targeted chromosomal knockouts in Mycoplasma pneumoniae.</title>
        <authorList>
            <person name="Krishnakumar R."/>
            <person name="Assad-Garcia N."/>
            <person name="Benders G.A."/>
            <person name="Phan Q."/>
            <person name="Montague M.G."/>
            <person name="Glass J.I."/>
        </authorList>
    </citation>
    <scope>NUCLEOTIDE SEQUENCE [LARGE SCALE GENOMIC DNA]</scope>
    <source>
        <strain evidence="17">ATCC 15531 / DSM 22911 / NBRC 14401 / NCTC 10119 / FH</strain>
    </source>
</reference>
<dbReference type="STRING" id="722438.F539_03535"/>
<evidence type="ECO:0000256" key="2">
    <source>
        <dbReference type="ARBA" id="ARBA00002315"/>
    </source>
</evidence>
<dbReference type="GO" id="GO:0006096">
    <property type="term" value="P:glycolytic process"/>
    <property type="evidence" value="ECO:0007669"/>
    <property type="project" value="UniProtKB-UniRule"/>
</dbReference>
<evidence type="ECO:0000259" key="14">
    <source>
        <dbReference type="Pfam" id="PF01676"/>
    </source>
</evidence>
<feature type="binding site" evidence="9 12">
    <location>
        <begin position="257"/>
        <end position="260"/>
    </location>
    <ligand>
        <name>substrate</name>
    </ligand>
</feature>
<feature type="binding site" evidence="9 13">
    <location>
        <position position="61"/>
    </location>
    <ligand>
        <name>Mn(2+)</name>
        <dbReference type="ChEBI" id="CHEBI:29035"/>
        <label>2</label>
    </ligand>
</feature>
<comment type="function">
    <text evidence="2 9">Catalyzes the interconversion of 2-phosphoglycerate and 3-phosphoglycerate.</text>
</comment>
<organism evidence="16 17">
    <name type="scientific">Mycoplasmoides pneumoniae (strain ATCC 15531 / DSM 23978 / CIP 103766 / NBRC 14401 / NCTC 10119 / FH)</name>
    <name type="common">Mycoplasma pneumoniae</name>
    <dbReference type="NCBI Taxonomy" id="722438"/>
    <lineage>
        <taxon>Bacteria</taxon>
        <taxon>Bacillati</taxon>
        <taxon>Mycoplasmatota</taxon>
        <taxon>Mycoplasmoidales</taxon>
        <taxon>Mycoplasmoidaceae</taxon>
        <taxon>Mycoplasmoides</taxon>
    </lineage>
</organism>
<dbReference type="RefSeq" id="WP_014325644.1">
    <property type="nucleotide sequence ID" value="NZ_CP010546.1"/>
</dbReference>
<sequence>MHKKVLLAILDGYGISNKQHGNAVYHAKTPALDSLIKDYPCVMLEASGEAVGLPQGQIGNSEVGHLNIGAGRIVYTGLSLINQNIKTGAFHHNQVLLEAIARAKANNAKLHLIGLFSHGGVHSHMDHLYALIKLAAPQVKMVLHLFGDGRDVAPCTMKSDLEAFMVFLKDYHNVIIGTLGGRYYGMDRDQRWDREEIAYNAILGNSKASFTDPVAYVQSAYDQKVTDEFLYPAVNGNVDKEQFALKDHDSVIFFNFRPDRARQMSHMLFQTDYYDYTPKAGRKHNLFFVTMMNYEGIKPSAVVFPPETIPNTFGEVIAHNKLKQLRIAETEKYAHVTFFFDGGVEVDLPNETKCMVPSLKVATYDLAPEMACKGITDQLLNQINQFDLTVLNFANPDMVGHTGNYAACVQGLEALDVQIQRIIDFCKANHITLFLTADHGNAEEMIDSNNNPVTKHTVNKVPFVCTDTNIDLQQDSASLANIAPTILAYLGLKQPAEMTANSLLISKK</sequence>
<evidence type="ECO:0000256" key="7">
    <source>
        <dbReference type="ARBA" id="ARBA00023211"/>
    </source>
</evidence>
<dbReference type="InterPro" id="IPR017850">
    <property type="entry name" value="Alkaline_phosphatase_core_sf"/>
</dbReference>
<protein>
    <recommendedName>
        <fullName evidence="9 10">2,3-bisphosphoglycerate-independent phosphoglycerate mutase</fullName>
        <shortName evidence="9">BPG-independent PGAM</shortName>
        <shortName evidence="9">Phosphoglyceromutase</shortName>
        <shortName evidence="9">iPGM</shortName>
        <ecNumber evidence="9 10">5.4.2.12</ecNumber>
    </recommendedName>
</protein>
<evidence type="ECO:0000256" key="12">
    <source>
        <dbReference type="PIRSR" id="PIRSR001492-2"/>
    </source>
</evidence>
<dbReference type="CDD" id="cd16010">
    <property type="entry name" value="iPGM"/>
    <property type="match status" value="1"/>
</dbReference>
<feature type="active site" description="Phosphoserine intermediate" evidence="9 11">
    <location>
        <position position="61"/>
    </location>
</feature>
<dbReference type="Gene3D" id="3.40.1450.10">
    <property type="entry name" value="BPG-independent phosphoglycerate mutase, domain B"/>
    <property type="match status" value="1"/>
</dbReference>
<name>A0A0H3DPE1_MYCPB</name>
<dbReference type="GO" id="GO:0004619">
    <property type="term" value="F:phosphoglycerate mutase activity"/>
    <property type="evidence" value="ECO:0007669"/>
    <property type="project" value="UniProtKB-UniRule"/>
</dbReference>
<feature type="binding site" evidence="9 13">
    <location>
        <position position="11"/>
    </location>
    <ligand>
        <name>Mn(2+)</name>
        <dbReference type="ChEBI" id="CHEBI:29035"/>
        <label>2</label>
    </ligand>
</feature>
<feature type="binding site" evidence="9 12">
    <location>
        <position position="332"/>
    </location>
    <ligand>
        <name>substrate</name>
    </ligand>
</feature>
<evidence type="ECO:0000256" key="1">
    <source>
        <dbReference type="ARBA" id="ARBA00000370"/>
    </source>
</evidence>
<feature type="binding site" evidence="9 13">
    <location>
        <position position="439"/>
    </location>
    <ligand>
        <name>Mn(2+)</name>
        <dbReference type="ChEBI" id="CHEBI:29035"/>
        <label>2</label>
    </ligand>
</feature>
<dbReference type="PIRSF" id="PIRSF001492">
    <property type="entry name" value="IPGAM"/>
    <property type="match status" value="1"/>
</dbReference>
<evidence type="ECO:0000256" key="13">
    <source>
        <dbReference type="PIRSR" id="PIRSR001492-3"/>
    </source>
</evidence>
<evidence type="ECO:0000256" key="4">
    <source>
        <dbReference type="ARBA" id="ARBA00008819"/>
    </source>
</evidence>
<evidence type="ECO:0000256" key="3">
    <source>
        <dbReference type="ARBA" id="ARBA00004798"/>
    </source>
</evidence>
<dbReference type="SUPFAM" id="SSF53649">
    <property type="entry name" value="Alkaline phosphatase-like"/>
    <property type="match status" value="1"/>
</dbReference>
<dbReference type="UniPathway" id="UPA00109">
    <property type="reaction ID" value="UER00186"/>
</dbReference>
<dbReference type="GO" id="GO:0005829">
    <property type="term" value="C:cytosol"/>
    <property type="evidence" value="ECO:0007669"/>
    <property type="project" value="TreeGrafter"/>
</dbReference>
<dbReference type="Pfam" id="PF01676">
    <property type="entry name" value="Metalloenzyme"/>
    <property type="match status" value="1"/>
</dbReference>
<dbReference type="eggNOG" id="COG0696">
    <property type="taxonomic scope" value="Bacteria"/>
</dbReference>
<dbReference type="PaxDb" id="722438-MPNE_0733"/>
<evidence type="ECO:0000256" key="6">
    <source>
        <dbReference type="ARBA" id="ARBA00023152"/>
    </source>
</evidence>
<comment type="cofactor">
    <cofactor evidence="9">
        <name>Mn(2+)</name>
        <dbReference type="ChEBI" id="CHEBI:29035"/>
    </cofactor>
    <text evidence="9">Binds 2 manganese ions per subunit.</text>
</comment>
<accession>A0A0H3DPE1</accession>
<feature type="binding site" evidence="9 12">
    <location>
        <position position="182"/>
    </location>
    <ligand>
        <name>substrate</name>
    </ligand>
</feature>
<feature type="domain" description="Metalloenzyme" evidence="14">
    <location>
        <begin position="3"/>
        <end position="493"/>
    </location>
</feature>
<keyword evidence="5 9" id="KW-0479">Metal-binding</keyword>
<gene>
    <name evidence="9 16" type="primary">gpmI</name>
    <name evidence="16" type="ordered locus">MPNE_0733</name>
</gene>
<evidence type="ECO:0000313" key="16">
    <source>
        <dbReference type="EMBL" id="ADK87073.1"/>
    </source>
</evidence>
<dbReference type="PANTHER" id="PTHR31637">
    <property type="entry name" value="2,3-BISPHOSPHOGLYCERATE-INDEPENDENT PHOSPHOGLYCERATE MUTASE"/>
    <property type="match status" value="1"/>
</dbReference>
<dbReference type="PANTHER" id="PTHR31637:SF0">
    <property type="entry name" value="2,3-BISPHOSPHOGLYCERATE-INDEPENDENT PHOSPHOGLYCERATE MUTASE"/>
    <property type="match status" value="1"/>
</dbReference>
<dbReference type="GO" id="GO:0030145">
    <property type="term" value="F:manganese ion binding"/>
    <property type="evidence" value="ECO:0007669"/>
    <property type="project" value="UniProtKB-UniRule"/>
</dbReference>
<evidence type="ECO:0000256" key="8">
    <source>
        <dbReference type="ARBA" id="ARBA00023235"/>
    </source>
</evidence>